<sequence>MWRPDLVALHAVSDTAIAFAYLAIPLAILALARRRRDFTGDTGHVVVLFCAFILACAVTHIGGVLTLWYPAYGLYGLSKAATALISIIAAVILWRLLPTLTRLPSISEMETINRQLLAEVEARKQAYQELEEIKGHLEEQVSARTAELDQIKQLYDAATSGAHITVFAQDESLRYTWVHNPRLGLRTEDVVGHVDADIVPEGPLEIIAEHKQRALETGEPVNFEVEVPEAGGSVWFRMDVTPVLGPGGEVTGLVGTAIDITRAKRLESMRADLSRRLSATVQRFNLALRSSEILVFSQDRDLRYTWSNWSADYGGPAIGKTDDDLYEEPERTAIIALKRAAMESGEAQSEEVRVKMGDAHYWYVLTVEPDFAPDGELRGVICAAVDITERKDHEQRMRLVMRELSHRSKNLLAVVQAIARQTAQQADTVREFLEKFGDRVRALAAAQDLLVAGNWSGASLADVVSGQLGHYVPEDGSRVIVQGPDVQLSPDAMQTLSLALHELATNAAKYGALSNETGTVHVEWDVDTSADVLDLSWREEGGPPVSEPSRRGFGRIVIERNMARSLSADVELAFEPTGLRGRFRIPLTQIRARATPELESSPLLS</sequence>
<evidence type="ECO:0000256" key="13">
    <source>
        <dbReference type="ARBA" id="ARBA00022840"/>
    </source>
</evidence>
<evidence type="ECO:0000256" key="14">
    <source>
        <dbReference type="ARBA" id="ARBA00022991"/>
    </source>
</evidence>
<accession>A0AAE4ATJ5</accession>
<dbReference type="RefSeq" id="WP_306886187.1">
    <property type="nucleotide sequence ID" value="NZ_JAUSUL010000002.1"/>
</dbReference>
<evidence type="ECO:0000256" key="4">
    <source>
        <dbReference type="ARBA" id="ARBA00022543"/>
    </source>
</evidence>
<evidence type="ECO:0000256" key="5">
    <source>
        <dbReference type="ARBA" id="ARBA00022553"/>
    </source>
</evidence>
<dbReference type="GO" id="GO:0005524">
    <property type="term" value="F:ATP binding"/>
    <property type="evidence" value="ECO:0007669"/>
    <property type="project" value="UniProtKB-KW"/>
</dbReference>
<keyword evidence="7" id="KW-0285">Flavoprotein</keyword>
<dbReference type="GO" id="GO:0009881">
    <property type="term" value="F:photoreceptor activity"/>
    <property type="evidence" value="ECO:0007669"/>
    <property type="project" value="UniProtKB-KW"/>
</dbReference>
<keyword evidence="6" id="KW-0716">Sensory transduction</keyword>
<dbReference type="InterPro" id="IPR000700">
    <property type="entry name" value="PAS-assoc_C"/>
</dbReference>
<evidence type="ECO:0000256" key="3">
    <source>
        <dbReference type="ARBA" id="ARBA00021740"/>
    </source>
</evidence>
<evidence type="ECO:0000256" key="8">
    <source>
        <dbReference type="ARBA" id="ARBA00022643"/>
    </source>
</evidence>
<comment type="catalytic activity">
    <reaction evidence="1">
        <text>ATP + protein L-histidine = ADP + protein N-phospho-L-histidine.</text>
        <dbReference type="EC" id="2.7.13.3"/>
    </reaction>
</comment>
<dbReference type="InterPro" id="IPR036890">
    <property type="entry name" value="HATPase_C_sf"/>
</dbReference>
<keyword evidence="11" id="KW-0547">Nucleotide-binding</keyword>
<protein>
    <recommendedName>
        <fullName evidence="3">Blue-light-activated histidine kinase</fullName>
        <ecNumber evidence="2">2.7.13.3</ecNumber>
    </recommendedName>
</protein>
<keyword evidence="21" id="KW-1185">Reference proteome</keyword>
<evidence type="ECO:0000256" key="6">
    <source>
        <dbReference type="ARBA" id="ARBA00022606"/>
    </source>
</evidence>
<dbReference type="Proteomes" id="UP001229244">
    <property type="component" value="Unassembled WGS sequence"/>
</dbReference>
<evidence type="ECO:0000256" key="16">
    <source>
        <dbReference type="ARBA" id="ARBA00023170"/>
    </source>
</evidence>
<dbReference type="InterPro" id="IPR013656">
    <property type="entry name" value="PAS_4"/>
</dbReference>
<feature type="transmembrane region" description="Helical" evidence="18">
    <location>
        <begin position="6"/>
        <end position="32"/>
    </location>
</feature>
<name>A0AAE4ATJ5_9HYPH</name>
<dbReference type="AlphaFoldDB" id="A0AAE4ATJ5"/>
<dbReference type="GO" id="GO:0004673">
    <property type="term" value="F:protein histidine kinase activity"/>
    <property type="evidence" value="ECO:0007669"/>
    <property type="project" value="UniProtKB-EC"/>
</dbReference>
<keyword evidence="16" id="KW-0675">Receptor</keyword>
<evidence type="ECO:0000256" key="10">
    <source>
        <dbReference type="ARBA" id="ARBA00022737"/>
    </source>
</evidence>
<dbReference type="Gene3D" id="3.30.565.10">
    <property type="entry name" value="Histidine kinase-like ATPase, C-terminal domain"/>
    <property type="match status" value="1"/>
</dbReference>
<dbReference type="InterPro" id="IPR035965">
    <property type="entry name" value="PAS-like_dom_sf"/>
</dbReference>
<evidence type="ECO:0000256" key="2">
    <source>
        <dbReference type="ARBA" id="ARBA00012438"/>
    </source>
</evidence>
<feature type="coiled-coil region" evidence="17">
    <location>
        <begin position="113"/>
        <end position="140"/>
    </location>
</feature>
<keyword evidence="18" id="KW-0812">Transmembrane</keyword>
<dbReference type="Pfam" id="PF08448">
    <property type="entry name" value="PAS_4"/>
    <property type="match status" value="2"/>
</dbReference>
<evidence type="ECO:0000256" key="17">
    <source>
        <dbReference type="SAM" id="Coils"/>
    </source>
</evidence>
<keyword evidence="9" id="KW-0808">Transferase</keyword>
<dbReference type="Gene3D" id="3.30.450.20">
    <property type="entry name" value="PAS domain"/>
    <property type="match status" value="2"/>
</dbReference>
<reference evidence="20" key="1">
    <citation type="submission" date="2023-07" db="EMBL/GenBank/DDBJ databases">
        <title>Genomic Encyclopedia of Type Strains, Phase IV (KMG-IV): sequencing the most valuable type-strain genomes for metagenomic binning, comparative biology and taxonomic classification.</title>
        <authorList>
            <person name="Goeker M."/>
        </authorList>
    </citation>
    <scope>NUCLEOTIDE SEQUENCE</scope>
    <source>
        <strain evidence="20">DSM 21202</strain>
    </source>
</reference>
<evidence type="ECO:0000256" key="7">
    <source>
        <dbReference type="ARBA" id="ARBA00022630"/>
    </source>
</evidence>
<keyword evidence="17" id="KW-0175">Coiled coil</keyword>
<keyword evidence="13" id="KW-0067">ATP-binding</keyword>
<gene>
    <name evidence="20" type="ORF">J2S73_002820</name>
</gene>
<comment type="caution">
    <text evidence="20">The sequence shown here is derived from an EMBL/GenBank/DDBJ whole genome shotgun (WGS) entry which is preliminary data.</text>
</comment>
<keyword evidence="8" id="KW-0288">FMN</keyword>
<keyword evidence="18" id="KW-0472">Membrane</keyword>
<evidence type="ECO:0000259" key="19">
    <source>
        <dbReference type="PROSITE" id="PS50113"/>
    </source>
</evidence>
<dbReference type="EC" id="2.7.13.3" evidence="2"/>
<evidence type="ECO:0000256" key="1">
    <source>
        <dbReference type="ARBA" id="ARBA00000085"/>
    </source>
</evidence>
<keyword evidence="14" id="KW-0157">Chromophore</keyword>
<dbReference type="NCBIfam" id="TIGR00229">
    <property type="entry name" value="sensory_box"/>
    <property type="match status" value="1"/>
</dbReference>
<keyword evidence="12" id="KW-0418">Kinase</keyword>
<feature type="domain" description="PAC" evidence="19">
    <location>
        <begin position="348"/>
        <end position="399"/>
    </location>
</feature>
<dbReference type="SMART" id="SM00086">
    <property type="entry name" value="PAC"/>
    <property type="match status" value="2"/>
</dbReference>
<proteinExistence type="predicted"/>
<feature type="transmembrane region" description="Helical" evidence="18">
    <location>
        <begin position="75"/>
        <end position="97"/>
    </location>
</feature>
<dbReference type="EMBL" id="JAUSUL010000002">
    <property type="protein sequence ID" value="MDQ0316363.1"/>
    <property type="molecule type" value="Genomic_DNA"/>
</dbReference>
<evidence type="ECO:0000313" key="21">
    <source>
        <dbReference type="Proteomes" id="UP001229244"/>
    </source>
</evidence>
<keyword evidence="4" id="KW-0600">Photoreceptor protein</keyword>
<keyword evidence="10" id="KW-0677">Repeat</keyword>
<evidence type="ECO:0000256" key="12">
    <source>
        <dbReference type="ARBA" id="ARBA00022777"/>
    </source>
</evidence>
<organism evidence="20 21">
    <name type="scientific">Amorphus orientalis</name>
    <dbReference type="NCBI Taxonomy" id="649198"/>
    <lineage>
        <taxon>Bacteria</taxon>
        <taxon>Pseudomonadati</taxon>
        <taxon>Pseudomonadota</taxon>
        <taxon>Alphaproteobacteria</taxon>
        <taxon>Hyphomicrobiales</taxon>
        <taxon>Amorphaceae</taxon>
        <taxon>Amorphus</taxon>
    </lineage>
</organism>
<feature type="transmembrane region" description="Helical" evidence="18">
    <location>
        <begin position="44"/>
        <end position="69"/>
    </location>
</feature>
<dbReference type="PANTHER" id="PTHR41523:SF7">
    <property type="entry name" value="HISTIDINE KINASE"/>
    <property type="match status" value="1"/>
</dbReference>
<dbReference type="PANTHER" id="PTHR41523">
    <property type="entry name" value="TWO-COMPONENT SYSTEM SENSOR PROTEIN"/>
    <property type="match status" value="1"/>
</dbReference>
<evidence type="ECO:0000256" key="18">
    <source>
        <dbReference type="SAM" id="Phobius"/>
    </source>
</evidence>
<keyword evidence="18" id="KW-1133">Transmembrane helix</keyword>
<dbReference type="InterPro" id="IPR001610">
    <property type="entry name" value="PAC"/>
</dbReference>
<evidence type="ECO:0000256" key="11">
    <source>
        <dbReference type="ARBA" id="ARBA00022741"/>
    </source>
</evidence>
<dbReference type="InterPro" id="IPR000014">
    <property type="entry name" value="PAS"/>
</dbReference>
<keyword evidence="15" id="KW-0843">Virulence</keyword>
<dbReference type="SUPFAM" id="SSF55785">
    <property type="entry name" value="PYP-like sensor domain (PAS domain)"/>
    <property type="match status" value="2"/>
</dbReference>
<feature type="domain" description="PAC" evidence="19">
    <location>
        <begin position="219"/>
        <end position="272"/>
    </location>
</feature>
<evidence type="ECO:0000256" key="9">
    <source>
        <dbReference type="ARBA" id="ARBA00022679"/>
    </source>
</evidence>
<dbReference type="CDD" id="cd00130">
    <property type="entry name" value="PAS"/>
    <property type="match status" value="2"/>
</dbReference>
<evidence type="ECO:0000313" key="20">
    <source>
        <dbReference type="EMBL" id="MDQ0316363.1"/>
    </source>
</evidence>
<dbReference type="InterPro" id="IPR058544">
    <property type="entry name" value="ETR1_N"/>
</dbReference>
<dbReference type="Pfam" id="PF07536">
    <property type="entry name" value="HWE_HK"/>
    <property type="match status" value="1"/>
</dbReference>
<dbReference type="PROSITE" id="PS50113">
    <property type="entry name" value="PAC"/>
    <property type="match status" value="2"/>
</dbReference>
<keyword evidence="5" id="KW-0597">Phosphoprotein</keyword>
<dbReference type="Pfam" id="PF25487">
    <property type="entry name" value="ETR1_N"/>
    <property type="match status" value="1"/>
</dbReference>
<dbReference type="InterPro" id="IPR011102">
    <property type="entry name" value="Sig_transdc_His_kinase_HWE"/>
</dbReference>
<evidence type="ECO:0000256" key="15">
    <source>
        <dbReference type="ARBA" id="ARBA00023026"/>
    </source>
</evidence>
<dbReference type="SMART" id="SM00911">
    <property type="entry name" value="HWE_HK"/>
    <property type="match status" value="1"/>
</dbReference>